<dbReference type="EMBL" id="DF974184">
    <property type="protein sequence ID" value="GAU46182.1"/>
    <property type="molecule type" value="Genomic_DNA"/>
</dbReference>
<evidence type="ECO:0000313" key="1">
    <source>
        <dbReference type="EMBL" id="GAU46182.1"/>
    </source>
</evidence>
<sequence length="138" mass="15564">MISDLHLGSTAMTRMGERNTRHDSIYEISHCRVWQQKGMKYSVIYNYTAGAGKEGLQTMGIKTERDTRHDSIYEISHCRVWQQKGMKYSVIYTAGAGKEGLQTMGIMETWSGCFQLIFAIHSPSGQGECSRYPVSLLG</sequence>
<protein>
    <submittedName>
        <fullName evidence="1">Uncharacterized protein</fullName>
    </submittedName>
</protein>
<keyword evidence="2" id="KW-1185">Reference proteome</keyword>
<accession>A0A2Z6PAR9</accession>
<name>A0A2Z6PAR9_TRISU</name>
<proteinExistence type="predicted"/>
<dbReference type="AlphaFoldDB" id="A0A2Z6PAR9"/>
<gene>
    <name evidence="1" type="ORF">TSUD_93690</name>
</gene>
<evidence type="ECO:0000313" key="2">
    <source>
        <dbReference type="Proteomes" id="UP000242715"/>
    </source>
</evidence>
<dbReference type="Proteomes" id="UP000242715">
    <property type="component" value="Unassembled WGS sequence"/>
</dbReference>
<organism evidence="1 2">
    <name type="scientific">Trifolium subterraneum</name>
    <name type="common">Subterranean clover</name>
    <dbReference type="NCBI Taxonomy" id="3900"/>
    <lineage>
        <taxon>Eukaryota</taxon>
        <taxon>Viridiplantae</taxon>
        <taxon>Streptophyta</taxon>
        <taxon>Embryophyta</taxon>
        <taxon>Tracheophyta</taxon>
        <taxon>Spermatophyta</taxon>
        <taxon>Magnoliopsida</taxon>
        <taxon>eudicotyledons</taxon>
        <taxon>Gunneridae</taxon>
        <taxon>Pentapetalae</taxon>
        <taxon>rosids</taxon>
        <taxon>fabids</taxon>
        <taxon>Fabales</taxon>
        <taxon>Fabaceae</taxon>
        <taxon>Papilionoideae</taxon>
        <taxon>50 kb inversion clade</taxon>
        <taxon>NPAAA clade</taxon>
        <taxon>Hologalegina</taxon>
        <taxon>IRL clade</taxon>
        <taxon>Trifolieae</taxon>
        <taxon>Trifolium</taxon>
    </lineage>
</organism>
<reference evidence="2" key="1">
    <citation type="journal article" date="2017" name="Front. Plant Sci.">
        <title>Climate Clever Clovers: New Paradigm to Reduce the Environmental Footprint of Ruminants by Breeding Low Methanogenic Forages Utilizing Haplotype Variation.</title>
        <authorList>
            <person name="Kaur P."/>
            <person name="Appels R."/>
            <person name="Bayer P.E."/>
            <person name="Keeble-Gagnere G."/>
            <person name="Wang J."/>
            <person name="Hirakawa H."/>
            <person name="Shirasawa K."/>
            <person name="Vercoe P."/>
            <person name="Stefanova K."/>
            <person name="Durmic Z."/>
            <person name="Nichols P."/>
            <person name="Revell C."/>
            <person name="Isobe S.N."/>
            <person name="Edwards D."/>
            <person name="Erskine W."/>
        </authorList>
    </citation>
    <scope>NUCLEOTIDE SEQUENCE [LARGE SCALE GENOMIC DNA]</scope>
    <source>
        <strain evidence="2">cv. Daliak</strain>
    </source>
</reference>